<accession>A0A0K0CVD2</accession>
<organism evidence="1 2">
    <name type="scientific">Angiostrongylus cantonensis</name>
    <name type="common">Rat lungworm</name>
    <dbReference type="NCBI Taxonomy" id="6313"/>
    <lineage>
        <taxon>Eukaryota</taxon>
        <taxon>Metazoa</taxon>
        <taxon>Ecdysozoa</taxon>
        <taxon>Nematoda</taxon>
        <taxon>Chromadorea</taxon>
        <taxon>Rhabditida</taxon>
        <taxon>Rhabditina</taxon>
        <taxon>Rhabditomorpha</taxon>
        <taxon>Strongyloidea</taxon>
        <taxon>Metastrongylidae</taxon>
        <taxon>Angiostrongylus</taxon>
    </lineage>
</organism>
<reference evidence="2" key="2">
    <citation type="submission" date="2017-02" db="UniProtKB">
        <authorList>
            <consortium name="WormBaseParasite"/>
        </authorList>
    </citation>
    <scope>IDENTIFICATION</scope>
</reference>
<keyword evidence="1" id="KW-1185">Reference proteome</keyword>
<sequence length="193" mass="22172">MNCSFDSNGPTWSLNDKSLLSLRSYVDGENLENSIWSETSITFNSEPLTSVHDEPTYINICSGEQSYITQMSSHFGDRFKGLFLFLRETNAHKSTITSLQQNVEELVNVRSNYDLATGNNEQFDRNIAIFAKTIDNRLRQMRRISEEQFNIISNKLTKLEKKQRRGRSDFAKCLGMLRKQICRLLTGKNGLLS</sequence>
<dbReference type="Proteomes" id="UP000035642">
    <property type="component" value="Unassembled WGS sequence"/>
</dbReference>
<evidence type="ECO:0000313" key="2">
    <source>
        <dbReference type="WBParaSite" id="ACAC_0000127401-mRNA-1"/>
    </source>
</evidence>
<dbReference type="AlphaFoldDB" id="A0A0K0CVD2"/>
<proteinExistence type="predicted"/>
<name>A0A0K0CVD2_ANGCA</name>
<protein>
    <submittedName>
        <fullName evidence="2">Syntaxin N-terminal domain-containing protein</fullName>
    </submittedName>
</protein>
<dbReference type="WBParaSite" id="ACAC_0000127401-mRNA-1">
    <property type="protein sequence ID" value="ACAC_0000127401-mRNA-1"/>
    <property type="gene ID" value="ACAC_0000127401"/>
</dbReference>
<reference evidence="1" key="1">
    <citation type="submission" date="2012-09" db="EMBL/GenBank/DDBJ databases">
        <authorList>
            <person name="Martin A.A."/>
        </authorList>
    </citation>
    <scope>NUCLEOTIDE SEQUENCE</scope>
</reference>
<evidence type="ECO:0000313" key="1">
    <source>
        <dbReference type="Proteomes" id="UP000035642"/>
    </source>
</evidence>